<comment type="similarity">
    <text evidence="2">Belongs to the Nudix hydrolase family.</text>
</comment>
<dbReference type="InterPro" id="IPR000086">
    <property type="entry name" value="NUDIX_hydrolase_dom"/>
</dbReference>
<organism evidence="4 5">
    <name type="scientific">Candidatus Roizmanbacteria bacterium GW2011_GWA2_32_13</name>
    <dbReference type="NCBI Taxonomy" id="1618475"/>
    <lineage>
        <taxon>Bacteria</taxon>
        <taxon>Candidatus Roizmaniibacteriota</taxon>
    </lineage>
</organism>
<dbReference type="Gene3D" id="3.90.79.10">
    <property type="entry name" value="Nucleoside Triphosphate Pyrophosphohydrolase"/>
    <property type="match status" value="1"/>
</dbReference>
<name>A0A0F9YR97_9BACT</name>
<evidence type="ECO:0000313" key="4">
    <source>
        <dbReference type="EMBL" id="KKP33909.1"/>
    </source>
</evidence>
<feature type="domain" description="Nudix hydrolase" evidence="3">
    <location>
        <begin position="14"/>
        <end position="147"/>
    </location>
</feature>
<dbReference type="PRINTS" id="PR00502">
    <property type="entry name" value="NUDIXFAMILY"/>
</dbReference>
<dbReference type="InterPro" id="IPR015797">
    <property type="entry name" value="NUDIX_hydrolase-like_dom_sf"/>
</dbReference>
<dbReference type="Pfam" id="PF00293">
    <property type="entry name" value="NUDIX"/>
    <property type="match status" value="1"/>
</dbReference>
<dbReference type="GO" id="GO:0004081">
    <property type="term" value="F:bis(5'-nucleosyl)-tetraphosphatase (asymmetrical) activity"/>
    <property type="evidence" value="ECO:0007669"/>
    <property type="project" value="TreeGrafter"/>
</dbReference>
<keyword evidence="1 2" id="KW-0378">Hydrolase</keyword>
<protein>
    <submittedName>
        <fullName evidence="4">Asymmetrical Bis(5'-nucleosyl)-tetraphosphatase</fullName>
    </submittedName>
</protein>
<dbReference type="EMBL" id="LBOK01000040">
    <property type="protein sequence ID" value="KKP33909.1"/>
    <property type="molecule type" value="Genomic_DNA"/>
</dbReference>
<dbReference type="GO" id="GO:0006754">
    <property type="term" value="P:ATP biosynthetic process"/>
    <property type="evidence" value="ECO:0007669"/>
    <property type="project" value="TreeGrafter"/>
</dbReference>
<gene>
    <name evidence="4" type="ORF">UR23_C0040G0001</name>
</gene>
<evidence type="ECO:0000313" key="5">
    <source>
        <dbReference type="Proteomes" id="UP000034349"/>
    </source>
</evidence>
<dbReference type="PANTHER" id="PTHR21340">
    <property type="entry name" value="DIADENOSINE 5,5-P1,P4-TETRAPHOSPHATE PYROPHOSPHOHYDROLASE MUTT"/>
    <property type="match status" value="1"/>
</dbReference>
<dbReference type="SUPFAM" id="SSF55811">
    <property type="entry name" value="Nudix"/>
    <property type="match status" value="1"/>
</dbReference>
<dbReference type="Proteomes" id="UP000034349">
    <property type="component" value="Unassembled WGS sequence"/>
</dbReference>
<evidence type="ECO:0000256" key="1">
    <source>
        <dbReference type="ARBA" id="ARBA00022801"/>
    </source>
</evidence>
<evidence type="ECO:0000256" key="2">
    <source>
        <dbReference type="RuleBase" id="RU003476"/>
    </source>
</evidence>
<reference evidence="4 5" key="1">
    <citation type="journal article" date="2015" name="Nature">
        <title>rRNA introns, odd ribosomes, and small enigmatic genomes across a large radiation of phyla.</title>
        <authorList>
            <person name="Brown C.T."/>
            <person name="Hug L.A."/>
            <person name="Thomas B.C."/>
            <person name="Sharon I."/>
            <person name="Castelle C.J."/>
            <person name="Singh A."/>
            <person name="Wilkins M.J."/>
            <person name="Williams K.H."/>
            <person name="Banfield J.F."/>
        </authorList>
    </citation>
    <scope>NUCLEOTIDE SEQUENCE [LARGE SCALE GENOMIC DNA]</scope>
</reference>
<evidence type="ECO:0000259" key="3">
    <source>
        <dbReference type="PROSITE" id="PS51462"/>
    </source>
</evidence>
<comment type="caution">
    <text evidence="4">The sequence shown here is derived from an EMBL/GenBank/DDBJ whole genome shotgun (WGS) entry which is preliminary data.</text>
</comment>
<proteinExistence type="inferred from homology"/>
<dbReference type="PROSITE" id="PS51462">
    <property type="entry name" value="NUDIX"/>
    <property type="match status" value="1"/>
</dbReference>
<dbReference type="InterPro" id="IPR051325">
    <property type="entry name" value="Nudix_hydrolase_domain"/>
</dbReference>
<dbReference type="PANTHER" id="PTHR21340:SF0">
    <property type="entry name" value="BIS(5'-NUCLEOSYL)-TETRAPHOSPHATASE [ASYMMETRICAL]"/>
    <property type="match status" value="1"/>
</dbReference>
<dbReference type="AlphaFoldDB" id="A0A0F9YR97"/>
<dbReference type="InterPro" id="IPR020476">
    <property type="entry name" value="Nudix_hydrolase"/>
</dbReference>
<accession>A0A0F9YR97</accession>
<dbReference type="PROSITE" id="PS00893">
    <property type="entry name" value="NUDIX_BOX"/>
    <property type="match status" value="1"/>
</dbReference>
<dbReference type="GO" id="GO:0006167">
    <property type="term" value="P:AMP biosynthetic process"/>
    <property type="evidence" value="ECO:0007669"/>
    <property type="project" value="TreeGrafter"/>
</dbReference>
<dbReference type="InterPro" id="IPR020084">
    <property type="entry name" value="NUDIX_hydrolase_CS"/>
</dbReference>
<sequence>MEKDNLISNLKLVTEQEGGGILFKVEDDKVFFLMIHRVKQNDWSLPKGHLKVGETLEECALREIVEETGWCGEIVSKVGITNYTQHDKNKNIMRDVTVNFFIVKPLKEDKSLYIEKDHTYKWIEYGDELFNMLTYSAEKPLFKKAYNYIKKDNNN</sequence>